<reference evidence="1" key="1">
    <citation type="submission" date="2015-12" db="EMBL/GenBank/DDBJ databases">
        <title>Update maize B73 reference genome by single molecule sequencing technologies.</title>
        <authorList>
            <consortium name="Maize Genome Sequencing Project"/>
            <person name="Ware D."/>
        </authorList>
    </citation>
    <scope>NUCLEOTIDE SEQUENCE</scope>
    <source>
        <tissue evidence="1">Seedling</tissue>
    </source>
</reference>
<dbReference type="EMBL" id="CM000784">
    <property type="protein sequence ID" value="AQK99010.1"/>
    <property type="molecule type" value="Genomic_DNA"/>
</dbReference>
<dbReference type="GO" id="GO:0005840">
    <property type="term" value="C:ribosome"/>
    <property type="evidence" value="ECO:0007669"/>
    <property type="project" value="UniProtKB-KW"/>
</dbReference>
<evidence type="ECO:0000313" key="1">
    <source>
        <dbReference type="EMBL" id="AQK99010.1"/>
    </source>
</evidence>
<sequence length="93" mass="10616">MATTPIHKRRRRFLRGRVASPAVFRHSKNPLFLRPHPPTFNLLRRGMDDLPPSCAESGGWRPWHSELHFALSSRFSSLQSIAPTLLDMDIGLT</sequence>
<protein>
    <submittedName>
        <fullName evidence="1">Ribosomal protein L13 family protein</fullName>
    </submittedName>
</protein>
<keyword evidence="1" id="KW-0687">Ribonucleoprotein</keyword>
<accession>A0A1D6G773</accession>
<name>A0A1D6G773_MAIZE</name>
<organism evidence="1">
    <name type="scientific">Zea mays</name>
    <name type="common">Maize</name>
    <dbReference type="NCBI Taxonomy" id="4577"/>
    <lineage>
        <taxon>Eukaryota</taxon>
        <taxon>Viridiplantae</taxon>
        <taxon>Streptophyta</taxon>
        <taxon>Embryophyta</taxon>
        <taxon>Tracheophyta</taxon>
        <taxon>Spermatophyta</taxon>
        <taxon>Magnoliopsida</taxon>
        <taxon>Liliopsida</taxon>
        <taxon>Poales</taxon>
        <taxon>Poaceae</taxon>
        <taxon>PACMAD clade</taxon>
        <taxon>Panicoideae</taxon>
        <taxon>Andropogonodae</taxon>
        <taxon>Andropogoneae</taxon>
        <taxon>Tripsacinae</taxon>
        <taxon>Zea</taxon>
    </lineage>
</organism>
<keyword evidence="1" id="KW-0689">Ribosomal protein</keyword>
<proteinExistence type="predicted"/>
<dbReference type="AlphaFoldDB" id="A0A1D6G773"/>
<gene>
    <name evidence="1" type="ORF">ZEAMMB73_Zm00001d012160</name>
</gene>